<name>A0AAG5D6E9_ANOAO</name>
<dbReference type="EnsemblMetazoa" id="ENSAATROPT007683">
    <property type="protein sequence ID" value="ENSAATROPP006892"/>
    <property type="gene ID" value="ENSAATROPG006261"/>
</dbReference>
<keyword evidence="2" id="KW-1185">Reference proteome</keyword>
<reference evidence="1" key="1">
    <citation type="submission" date="2024-04" db="UniProtKB">
        <authorList>
            <consortium name="EnsemblMetazoa"/>
        </authorList>
    </citation>
    <scope>IDENTIFICATION</scope>
    <source>
        <strain evidence="1">EBRO</strain>
    </source>
</reference>
<evidence type="ECO:0000313" key="2">
    <source>
        <dbReference type="Proteomes" id="UP000075880"/>
    </source>
</evidence>
<proteinExistence type="predicted"/>
<dbReference type="AlphaFoldDB" id="A0AAG5D6E9"/>
<sequence>NDRTLFLLYKINRGSCTNATNGSIDHYISQISNMQGMHQAWGMVNLDMTLISSVCC</sequence>
<accession>A0AAG5D6E9</accession>
<protein>
    <submittedName>
        <fullName evidence="1">Uncharacterized protein</fullName>
    </submittedName>
</protein>
<evidence type="ECO:0000313" key="1">
    <source>
        <dbReference type="EnsemblMetazoa" id="ENSAATROPP006892"/>
    </source>
</evidence>
<organism evidence="1 2">
    <name type="scientific">Anopheles atroparvus</name>
    <name type="common">European mosquito</name>
    <dbReference type="NCBI Taxonomy" id="41427"/>
    <lineage>
        <taxon>Eukaryota</taxon>
        <taxon>Metazoa</taxon>
        <taxon>Ecdysozoa</taxon>
        <taxon>Arthropoda</taxon>
        <taxon>Hexapoda</taxon>
        <taxon>Insecta</taxon>
        <taxon>Pterygota</taxon>
        <taxon>Neoptera</taxon>
        <taxon>Endopterygota</taxon>
        <taxon>Diptera</taxon>
        <taxon>Nematocera</taxon>
        <taxon>Culicoidea</taxon>
        <taxon>Culicidae</taxon>
        <taxon>Anophelinae</taxon>
        <taxon>Anopheles</taxon>
    </lineage>
</organism>
<dbReference type="Proteomes" id="UP000075880">
    <property type="component" value="Unassembled WGS sequence"/>
</dbReference>